<evidence type="ECO:0000256" key="1">
    <source>
        <dbReference type="ARBA" id="ARBA00004651"/>
    </source>
</evidence>
<feature type="transmembrane region" description="Helical" evidence="6">
    <location>
        <begin position="297"/>
        <end position="317"/>
    </location>
</feature>
<comment type="caution">
    <text evidence="7">The sequence shown here is derived from an EMBL/GenBank/DDBJ whole genome shotgun (WGS) entry which is preliminary data.</text>
</comment>
<feature type="transmembrane region" description="Helical" evidence="6">
    <location>
        <begin position="416"/>
        <end position="432"/>
    </location>
</feature>
<name>A0A2M9HDG5_9BIFI</name>
<keyword evidence="8" id="KW-1185">Reference proteome</keyword>
<feature type="transmembrane region" description="Helical" evidence="6">
    <location>
        <begin position="12"/>
        <end position="31"/>
    </location>
</feature>
<dbReference type="PROSITE" id="PS51257">
    <property type="entry name" value="PROKAR_LIPOPROTEIN"/>
    <property type="match status" value="1"/>
</dbReference>
<dbReference type="RefSeq" id="WP_100513323.1">
    <property type="nucleotide sequence ID" value="NZ_PEBK01000007.1"/>
</dbReference>
<dbReference type="InterPro" id="IPR050833">
    <property type="entry name" value="Poly_Biosynth_Transport"/>
</dbReference>
<evidence type="ECO:0000313" key="8">
    <source>
        <dbReference type="Proteomes" id="UP000231451"/>
    </source>
</evidence>
<feature type="transmembrane region" description="Helical" evidence="6">
    <location>
        <begin position="323"/>
        <end position="344"/>
    </location>
</feature>
<dbReference type="PANTHER" id="PTHR30250:SF11">
    <property type="entry name" value="O-ANTIGEN TRANSPORTER-RELATED"/>
    <property type="match status" value="1"/>
</dbReference>
<feature type="transmembrane region" description="Helical" evidence="6">
    <location>
        <begin position="385"/>
        <end position="404"/>
    </location>
</feature>
<keyword evidence="2" id="KW-1003">Cell membrane</keyword>
<comment type="subcellular location">
    <subcellularLocation>
        <location evidence="1">Cell membrane</location>
        <topology evidence="1">Multi-pass membrane protein</topology>
    </subcellularLocation>
</comment>
<sequence>MDYKKILQNFGVAVLAQGTSVLVSCLTTLLVPKVLGVAAFGYWQLFIFYTTYAGIFHLGLNDGVYLLIGGQRRSEVDKPSIKSQFLAGTVMQAVFAVIIGVPAFLTQPDPNRRFVIIAFAIWMLINNVAWYLGFVFQAINETQLFSLATFIDRFLFMIALLFLLFAKEQLFQVYVIGYLITRSVSLVYTFWKGRDFLAAQTLGLKETMVRTANSIRIGIKVMIAGVASLAILGVARVVIDQVWGIEVFGKISFSLSMCNFFLSFITQVSMVLFPALRQGTQQERIHFYRYARDCMDLILPALYLAYFPLVWILSYWLPQYRSSLTAFALVLPICVFDSKMNVLGTTYLKVLRKEKFLLAINLVSVALSVCLVFLALLIFHSPNAVIGAGAATLVVRYLITQYVLAKDLKVKTSVKGETLEILFTVLFIAVALKLDMIIAFIIVLIGYVVYCLLNFGTLRSVLGALKRIR</sequence>
<evidence type="ECO:0000256" key="3">
    <source>
        <dbReference type="ARBA" id="ARBA00022692"/>
    </source>
</evidence>
<evidence type="ECO:0000256" key="2">
    <source>
        <dbReference type="ARBA" id="ARBA00022475"/>
    </source>
</evidence>
<evidence type="ECO:0000256" key="6">
    <source>
        <dbReference type="SAM" id="Phobius"/>
    </source>
</evidence>
<dbReference type="GO" id="GO:0005886">
    <property type="term" value="C:plasma membrane"/>
    <property type="evidence" value="ECO:0007669"/>
    <property type="project" value="UniProtKB-SubCell"/>
</dbReference>
<feature type="transmembrane region" description="Helical" evidence="6">
    <location>
        <begin position="438"/>
        <end position="462"/>
    </location>
</feature>
<keyword evidence="3 6" id="KW-0812">Transmembrane</keyword>
<feature type="transmembrane region" description="Helical" evidence="6">
    <location>
        <begin position="171"/>
        <end position="191"/>
    </location>
</feature>
<feature type="transmembrane region" description="Helical" evidence="6">
    <location>
        <begin position="144"/>
        <end position="165"/>
    </location>
</feature>
<evidence type="ECO:0008006" key="9">
    <source>
        <dbReference type="Google" id="ProtNLM"/>
    </source>
</evidence>
<keyword evidence="5 6" id="KW-0472">Membrane</keyword>
<dbReference type="EMBL" id="PEBK01000007">
    <property type="protein sequence ID" value="PJM74844.1"/>
    <property type="molecule type" value="Genomic_DNA"/>
</dbReference>
<feature type="transmembrane region" description="Helical" evidence="6">
    <location>
        <begin position="111"/>
        <end position="132"/>
    </location>
</feature>
<feature type="transmembrane region" description="Helical" evidence="6">
    <location>
        <begin position="356"/>
        <end position="379"/>
    </location>
</feature>
<accession>A0A2M9HDG5</accession>
<dbReference type="PANTHER" id="PTHR30250">
    <property type="entry name" value="PST FAMILY PREDICTED COLANIC ACID TRANSPORTER"/>
    <property type="match status" value="1"/>
</dbReference>
<dbReference type="AlphaFoldDB" id="A0A2M9HDG5"/>
<feature type="transmembrane region" description="Helical" evidence="6">
    <location>
        <begin position="85"/>
        <end position="105"/>
    </location>
</feature>
<feature type="transmembrane region" description="Helical" evidence="6">
    <location>
        <begin position="43"/>
        <end position="64"/>
    </location>
</feature>
<organism evidence="7 8">
    <name type="scientific">Bifidobacterium simiarum</name>
    <dbReference type="NCBI Taxonomy" id="2045441"/>
    <lineage>
        <taxon>Bacteria</taxon>
        <taxon>Bacillati</taxon>
        <taxon>Actinomycetota</taxon>
        <taxon>Actinomycetes</taxon>
        <taxon>Bifidobacteriales</taxon>
        <taxon>Bifidobacteriaceae</taxon>
        <taxon>Bifidobacterium</taxon>
    </lineage>
</organism>
<keyword evidence="4 6" id="KW-1133">Transmembrane helix</keyword>
<dbReference type="Proteomes" id="UP000231451">
    <property type="component" value="Unassembled WGS sequence"/>
</dbReference>
<dbReference type="OrthoDB" id="385011at2"/>
<feature type="transmembrane region" description="Helical" evidence="6">
    <location>
        <begin position="251"/>
        <end position="276"/>
    </location>
</feature>
<protein>
    <recommendedName>
        <fullName evidence="9">Polysaccharide biosynthesis protein</fullName>
    </recommendedName>
</protein>
<proteinExistence type="predicted"/>
<gene>
    <name evidence="7" type="ORF">CSQ87_07825</name>
</gene>
<evidence type="ECO:0000256" key="4">
    <source>
        <dbReference type="ARBA" id="ARBA00022989"/>
    </source>
</evidence>
<evidence type="ECO:0000313" key="7">
    <source>
        <dbReference type="EMBL" id="PJM74844.1"/>
    </source>
</evidence>
<feature type="transmembrane region" description="Helical" evidence="6">
    <location>
        <begin position="217"/>
        <end position="239"/>
    </location>
</feature>
<reference evidence="7 8" key="1">
    <citation type="submission" date="2017-10" db="EMBL/GenBank/DDBJ databases">
        <title>Draft genome sequences of strains TRE 1, TRE 9, TRE H and TRI 7, isolated from tamarins, belonging to four potential novel Bifidobacterium species.</title>
        <authorList>
            <person name="Mattarelli P."/>
            <person name="Modesto M."/>
            <person name="Puglisi E."/>
            <person name="Morelli L."/>
            <person name="Spezio C."/>
            <person name="Bonetti A."/>
            <person name="Sandri C."/>
        </authorList>
    </citation>
    <scope>NUCLEOTIDE SEQUENCE [LARGE SCALE GENOMIC DNA]</scope>
    <source>
        <strain evidence="8">TRI7</strain>
    </source>
</reference>
<evidence type="ECO:0000256" key="5">
    <source>
        <dbReference type="ARBA" id="ARBA00023136"/>
    </source>
</evidence>